<accession>A0A1M5KY82</accession>
<dbReference type="InterPro" id="IPR014284">
    <property type="entry name" value="RNA_pol_sigma-70_dom"/>
</dbReference>
<dbReference type="InterPro" id="IPR013249">
    <property type="entry name" value="RNA_pol_sigma70_r4_t2"/>
</dbReference>
<keyword evidence="2" id="KW-0805">Transcription regulation</keyword>
<keyword evidence="3" id="KW-0731">Sigma factor</keyword>
<evidence type="ECO:0000259" key="6">
    <source>
        <dbReference type="Pfam" id="PF08281"/>
    </source>
</evidence>
<feature type="domain" description="RNA polymerase sigma-70 region 2" evidence="5">
    <location>
        <begin position="28"/>
        <end position="92"/>
    </location>
</feature>
<dbReference type="EMBL" id="FQUQ01000006">
    <property type="protein sequence ID" value="SHG57717.1"/>
    <property type="molecule type" value="Genomic_DNA"/>
</dbReference>
<dbReference type="OrthoDB" id="659569at2"/>
<dbReference type="AlphaFoldDB" id="A0A1M5KY82"/>
<proteinExistence type="inferred from homology"/>
<dbReference type="Gene3D" id="1.10.1740.10">
    <property type="match status" value="1"/>
</dbReference>
<dbReference type="InterPro" id="IPR013325">
    <property type="entry name" value="RNA_pol_sigma_r2"/>
</dbReference>
<dbReference type="NCBIfam" id="TIGR02937">
    <property type="entry name" value="sigma70-ECF"/>
    <property type="match status" value="1"/>
</dbReference>
<evidence type="ECO:0000313" key="7">
    <source>
        <dbReference type="EMBL" id="SHG57717.1"/>
    </source>
</evidence>
<feature type="domain" description="RNA polymerase sigma factor 70 region 4 type 2" evidence="6">
    <location>
        <begin position="124"/>
        <end position="173"/>
    </location>
</feature>
<protein>
    <submittedName>
        <fullName evidence="7">RNA polymerase sigma-70 factor, ECF subfamily</fullName>
    </submittedName>
</protein>
<dbReference type="PANTHER" id="PTHR43133">
    <property type="entry name" value="RNA POLYMERASE ECF-TYPE SIGMA FACTO"/>
    <property type="match status" value="1"/>
</dbReference>
<sequence>MIEYSTLSDDELTVLLKLGDRTAYTEIYHRFKFVLHNHAWNKTRNREEAQDTIQEVFTMLWAKRETLGLQINLAGYLYTSVRNHILNQIARSGLQTKYITSIKNFQSSNLSTDYLARENQFKKIIDAEVAALPPRMREVFEMSRKEHLTHKEIAERLGTSEQTIKKQMTNTLKVLRVKLGLLIYLLYFIER</sequence>
<dbReference type="InterPro" id="IPR036388">
    <property type="entry name" value="WH-like_DNA-bd_sf"/>
</dbReference>
<dbReference type="GO" id="GO:0016987">
    <property type="term" value="F:sigma factor activity"/>
    <property type="evidence" value="ECO:0007669"/>
    <property type="project" value="UniProtKB-KW"/>
</dbReference>
<evidence type="ECO:0000256" key="4">
    <source>
        <dbReference type="ARBA" id="ARBA00023163"/>
    </source>
</evidence>
<organism evidence="7 8">
    <name type="scientific">Pedobacter caeni</name>
    <dbReference type="NCBI Taxonomy" id="288992"/>
    <lineage>
        <taxon>Bacteria</taxon>
        <taxon>Pseudomonadati</taxon>
        <taxon>Bacteroidota</taxon>
        <taxon>Sphingobacteriia</taxon>
        <taxon>Sphingobacteriales</taxon>
        <taxon>Sphingobacteriaceae</taxon>
        <taxon>Pedobacter</taxon>
    </lineage>
</organism>
<dbReference type="GO" id="GO:0003677">
    <property type="term" value="F:DNA binding"/>
    <property type="evidence" value="ECO:0007669"/>
    <property type="project" value="InterPro"/>
</dbReference>
<evidence type="ECO:0000256" key="1">
    <source>
        <dbReference type="ARBA" id="ARBA00010641"/>
    </source>
</evidence>
<comment type="similarity">
    <text evidence="1">Belongs to the sigma-70 factor family. ECF subfamily.</text>
</comment>
<keyword evidence="8" id="KW-1185">Reference proteome</keyword>
<dbReference type="Pfam" id="PF08281">
    <property type="entry name" value="Sigma70_r4_2"/>
    <property type="match status" value="1"/>
</dbReference>
<evidence type="ECO:0000256" key="3">
    <source>
        <dbReference type="ARBA" id="ARBA00023082"/>
    </source>
</evidence>
<dbReference type="RefSeq" id="WP_073236101.1">
    <property type="nucleotide sequence ID" value="NZ_FQUQ01000006.1"/>
</dbReference>
<dbReference type="STRING" id="288992.SAMN04488522_106138"/>
<dbReference type="InterPro" id="IPR013324">
    <property type="entry name" value="RNA_pol_sigma_r3/r4-like"/>
</dbReference>
<dbReference type="InterPro" id="IPR007627">
    <property type="entry name" value="RNA_pol_sigma70_r2"/>
</dbReference>
<evidence type="ECO:0000256" key="2">
    <source>
        <dbReference type="ARBA" id="ARBA00023015"/>
    </source>
</evidence>
<gene>
    <name evidence="7" type="ORF">SAMN04488522_106138</name>
</gene>
<dbReference type="Proteomes" id="UP000184287">
    <property type="component" value="Unassembled WGS sequence"/>
</dbReference>
<name>A0A1M5KY82_9SPHI</name>
<evidence type="ECO:0000313" key="8">
    <source>
        <dbReference type="Proteomes" id="UP000184287"/>
    </source>
</evidence>
<dbReference type="SUPFAM" id="SSF88659">
    <property type="entry name" value="Sigma3 and sigma4 domains of RNA polymerase sigma factors"/>
    <property type="match status" value="1"/>
</dbReference>
<dbReference type="InterPro" id="IPR039425">
    <property type="entry name" value="RNA_pol_sigma-70-like"/>
</dbReference>
<dbReference type="PANTHER" id="PTHR43133:SF46">
    <property type="entry name" value="RNA POLYMERASE SIGMA-70 FACTOR ECF SUBFAMILY"/>
    <property type="match status" value="1"/>
</dbReference>
<dbReference type="Gene3D" id="1.10.10.10">
    <property type="entry name" value="Winged helix-like DNA-binding domain superfamily/Winged helix DNA-binding domain"/>
    <property type="match status" value="1"/>
</dbReference>
<evidence type="ECO:0000259" key="5">
    <source>
        <dbReference type="Pfam" id="PF04542"/>
    </source>
</evidence>
<dbReference type="SUPFAM" id="SSF88946">
    <property type="entry name" value="Sigma2 domain of RNA polymerase sigma factors"/>
    <property type="match status" value="1"/>
</dbReference>
<reference evidence="8" key="1">
    <citation type="submission" date="2016-11" db="EMBL/GenBank/DDBJ databases">
        <authorList>
            <person name="Varghese N."/>
            <person name="Submissions S."/>
        </authorList>
    </citation>
    <scope>NUCLEOTIDE SEQUENCE [LARGE SCALE GENOMIC DNA]</scope>
    <source>
        <strain evidence="8">DSM 16990</strain>
    </source>
</reference>
<dbReference type="Pfam" id="PF04542">
    <property type="entry name" value="Sigma70_r2"/>
    <property type="match status" value="1"/>
</dbReference>
<dbReference type="GO" id="GO:0006352">
    <property type="term" value="P:DNA-templated transcription initiation"/>
    <property type="evidence" value="ECO:0007669"/>
    <property type="project" value="InterPro"/>
</dbReference>
<keyword evidence="4" id="KW-0804">Transcription</keyword>